<organism evidence="1">
    <name type="scientific">marine sediment metagenome</name>
    <dbReference type="NCBI Taxonomy" id="412755"/>
    <lineage>
        <taxon>unclassified sequences</taxon>
        <taxon>metagenomes</taxon>
        <taxon>ecological metagenomes</taxon>
    </lineage>
</organism>
<comment type="caution">
    <text evidence="1">The sequence shown here is derived from an EMBL/GenBank/DDBJ whole genome shotgun (WGS) entry which is preliminary data.</text>
</comment>
<proteinExistence type="predicted"/>
<evidence type="ECO:0000313" key="1">
    <source>
        <dbReference type="EMBL" id="GAH69246.1"/>
    </source>
</evidence>
<feature type="non-terminal residue" evidence="1">
    <location>
        <position position="1"/>
    </location>
</feature>
<name>X1HGC0_9ZZZZ</name>
<dbReference type="AlphaFoldDB" id="X1HGC0"/>
<gene>
    <name evidence="1" type="ORF">S03H2_49040</name>
</gene>
<sequence length="39" mass="4284">TGEGVTHCFGAVKECQRTIGKEFPRGDIGRFLVLQQASF</sequence>
<accession>X1HGC0</accession>
<dbReference type="EMBL" id="BARU01030962">
    <property type="protein sequence ID" value="GAH69246.1"/>
    <property type="molecule type" value="Genomic_DNA"/>
</dbReference>
<protein>
    <submittedName>
        <fullName evidence="1">Uncharacterized protein</fullName>
    </submittedName>
</protein>
<reference evidence="1" key="1">
    <citation type="journal article" date="2014" name="Front. Microbiol.">
        <title>High frequency of phylogenetically diverse reductive dehalogenase-homologous genes in deep subseafloor sedimentary metagenomes.</title>
        <authorList>
            <person name="Kawai M."/>
            <person name="Futagami T."/>
            <person name="Toyoda A."/>
            <person name="Takaki Y."/>
            <person name="Nishi S."/>
            <person name="Hori S."/>
            <person name="Arai W."/>
            <person name="Tsubouchi T."/>
            <person name="Morono Y."/>
            <person name="Uchiyama I."/>
            <person name="Ito T."/>
            <person name="Fujiyama A."/>
            <person name="Inagaki F."/>
            <person name="Takami H."/>
        </authorList>
    </citation>
    <scope>NUCLEOTIDE SEQUENCE</scope>
    <source>
        <strain evidence="1">Expedition CK06-06</strain>
    </source>
</reference>